<accession>J9QYP6</accession>
<dbReference type="OrthoDB" id="19173at10239"/>
<evidence type="ECO:0000256" key="1">
    <source>
        <dbReference type="SAM" id="Phobius"/>
    </source>
</evidence>
<dbReference type="GeneID" id="26887608"/>
<dbReference type="Pfam" id="PF05473">
    <property type="entry name" value="UL45"/>
    <property type="match status" value="1"/>
</dbReference>
<name>J9QYP6_9ALPH</name>
<dbReference type="EMBL" id="JQ596859">
    <property type="protein sequence ID" value="AFR32488.1"/>
    <property type="molecule type" value="Genomic_DNA"/>
</dbReference>
<evidence type="ECO:0000313" key="2">
    <source>
        <dbReference type="EMBL" id="AFR32488.1"/>
    </source>
</evidence>
<protein>
    <submittedName>
        <fullName evidence="2">Membrane protein UL45</fullName>
    </submittedName>
</protein>
<keyword evidence="1" id="KW-0472">Membrane</keyword>
<evidence type="ECO:0000313" key="3">
    <source>
        <dbReference type="Proteomes" id="UP000167073"/>
    </source>
</evidence>
<reference evidence="2 3" key="1">
    <citation type="journal article" date="2012" name="Virology">
        <title>Analysis of the genome of leporid herpesvirus 4.</title>
        <authorList>
            <person name="Babra B."/>
            <person name="Watson G."/>
            <person name="Xu W."/>
            <person name="Jeffrey B.M."/>
            <person name="Xu J.R."/>
            <person name="Rockey D.D."/>
            <person name="Rohrmann G.F."/>
            <person name="Jin L."/>
        </authorList>
    </citation>
    <scope>NUCLEOTIDE SEQUENCE [LARGE SCALE GENOMIC DNA]</scope>
    <source>
        <strain evidence="2">LHV4012612</strain>
    </source>
</reference>
<dbReference type="Proteomes" id="UP000167073">
    <property type="component" value="Segment"/>
</dbReference>
<keyword evidence="1" id="KW-0812">Transmembrane</keyword>
<gene>
    <name evidence="2" type="primary">UL45</name>
</gene>
<dbReference type="KEGG" id="vg:26887608"/>
<sequence>MRADAAAGACKTVAAAVVVLVLGSLLTIAVVALALPNSAWTTLPCAPGWMELGLGCVSGESALVPFRQAASNCSAPGTLIPSNAAAAMALMLRTYARNPIPYIWVRNDGVKACVRVADGMPGINESCAEQAARVCHYYRSPGRVAQFVLRVRGALGLP</sequence>
<feature type="transmembrane region" description="Helical" evidence="1">
    <location>
        <begin position="12"/>
        <end position="35"/>
    </location>
</feature>
<dbReference type="RefSeq" id="YP_009230178.1">
    <property type="nucleotide sequence ID" value="NC_029311.1"/>
</dbReference>
<organism evidence="2 3">
    <name type="scientific">Leporid alphaherpesvirus 4</name>
    <dbReference type="NCBI Taxonomy" id="481315"/>
    <lineage>
        <taxon>Viruses</taxon>
        <taxon>Duplodnaviria</taxon>
        <taxon>Heunggongvirae</taxon>
        <taxon>Peploviricota</taxon>
        <taxon>Herviviricetes</taxon>
        <taxon>Herpesvirales</taxon>
        <taxon>Orthoherpesviridae</taxon>
        <taxon>Alphaherpesvirinae</taxon>
        <taxon>Simplexvirus</taxon>
        <taxon>Simplexvirus leporidalpha4</taxon>
    </lineage>
</organism>
<proteinExistence type="predicted"/>
<keyword evidence="1" id="KW-1133">Transmembrane helix</keyword>
<keyword evidence="3" id="KW-1185">Reference proteome</keyword>